<dbReference type="Pfam" id="PF14470">
    <property type="entry name" value="bPH_3"/>
    <property type="match status" value="1"/>
</dbReference>
<evidence type="ECO:0000259" key="1">
    <source>
        <dbReference type="Pfam" id="PF09851"/>
    </source>
</evidence>
<keyword evidence="4" id="KW-1185">Reference proteome</keyword>
<dbReference type="Pfam" id="PF09851">
    <property type="entry name" value="SHOCT"/>
    <property type="match status" value="1"/>
</dbReference>
<dbReference type="EMBL" id="VOAH01000009">
    <property type="protein sequence ID" value="TVP40269.1"/>
    <property type="molecule type" value="Genomic_DNA"/>
</dbReference>
<evidence type="ECO:0000259" key="2">
    <source>
        <dbReference type="Pfam" id="PF14470"/>
    </source>
</evidence>
<protein>
    <recommendedName>
        <fullName evidence="5">SHOCT domain-containing protein</fullName>
    </recommendedName>
</protein>
<dbReference type="Proteomes" id="UP000315289">
    <property type="component" value="Unassembled WGS sequence"/>
</dbReference>
<organism evidence="3 4">
    <name type="scientific">Candidatus Nitrosocosmicus arcticus</name>
    <dbReference type="NCBI Taxonomy" id="2035267"/>
    <lineage>
        <taxon>Archaea</taxon>
        <taxon>Nitrososphaerota</taxon>
        <taxon>Nitrososphaeria</taxon>
        <taxon>Nitrososphaerales</taxon>
        <taxon>Nitrososphaeraceae</taxon>
        <taxon>Candidatus Nitrosocosmicus</taxon>
    </lineage>
</organism>
<proteinExistence type="predicted"/>
<name>A0A557SUI5_9ARCH</name>
<evidence type="ECO:0000313" key="3">
    <source>
        <dbReference type="EMBL" id="TVP40269.1"/>
    </source>
</evidence>
<reference evidence="3 4" key="1">
    <citation type="journal article" date="2019" name="Front. Microbiol.">
        <title>Ammonia Oxidation by the Arctic Terrestrial Thaumarchaeote Candidatus Nitrosocosmicus arcticus Is Stimulated by Increasing Temperatures.</title>
        <authorList>
            <person name="Alves R.J.E."/>
            <person name="Kerou M."/>
            <person name="Zappe A."/>
            <person name="Bittner R."/>
            <person name="Abby S.S."/>
            <person name="Schmidt H.A."/>
            <person name="Pfeifer K."/>
            <person name="Schleper C."/>
        </authorList>
    </citation>
    <scope>NUCLEOTIDE SEQUENCE [LARGE SCALE GENOMIC DNA]</scope>
    <source>
        <strain evidence="3 4">Kfb</strain>
    </source>
</reference>
<dbReference type="RefSeq" id="WP_222424893.1">
    <property type="nucleotide sequence ID" value="NZ_ML675585.1"/>
</dbReference>
<sequence>MSDKKNNFNTDITDEDELDEIKKIAEMLNPDERVLVVARQSRFKPGGSQLSPNVVYATDRRIILRDPSMLGLKQEIIDIPYNVITNAKIEKGLLSASVIFNAPGLFNPNIPGRMPWIKRLETDEHGENGVIDAIPKKKAEDLIEVIRNGITQIRSPSYSSTGVNNANYVPHPSGHVSHADELKKLADLKEKGVISEEEFKRMKEKIIGKE</sequence>
<comment type="caution">
    <text evidence="3">The sequence shown here is derived from an EMBL/GenBank/DDBJ whole genome shotgun (WGS) entry which is preliminary data.</text>
</comment>
<feature type="domain" description="SHOCT" evidence="1">
    <location>
        <begin position="180"/>
        <end position="206"/>
    </location>
</feature>
<evidence type="ECO:0008006" key="5">
    <source>
        <dbReference type="Google" id="ProtNLM"/>
    </source>
</evidence>
<feature type="domain" description="YokE-like PH" evidence="2">
    <location>
        <begin position="28"/>
        <end position="147"/>
    </location>
</feature>
<evidence type="ECO:0000313" key="4">
    <source>
        <dbReference type="Proteomes" id="UP000315289"/>
    </source>
</evidence>
<dbReference type="InterPro" id="IPR039519">
    <property type="entry name" value="YokE-like_PH"/>
</dbReference>
<dbReference type="InterPro" id="IPR018649">
    <property type="entry name" value="SHOCT"/>
</dbReference>
<accession>A0A557SUI5</accession>
<gene>
    <name evidence="3" type="ORF">NARC_90176</name>
</gene>
<dbReference type="AlphaFoldDB" id="A0A557SUI5"/>